<evidence type="ECO:0000256" key="1">
    <source>
        <dbReference type="ARBA" id="ARBA00004170"/>
    </source>
</evidence>
<keyword evidence="4" id="KW-1185">Reference proteome</keyword>
<dbReference type="CDD" id="cd00371">
    <property type="entry name" value="HMA"/>
    <property type="match status" value="1"/>
</dbReference>
<dbReference type="PANTHER" id="PTHR47856:SF2">
    <property type="entry name" value="OS08G0512200 PROTEIN"/>
    <property type="match status" value="1"/>
</dbReference>
<dbReference type="InterPro" id="IPR036163">
    <property type="entry name" value="HMA_dom_sf"/>
</dbReference>
<dbReference type="PROSITE" id="PS50846">
    <property type="entry name" value="HMA_2"/>
    <property type="match status" value="1"/>
</dbReference>
<evidence type="ECO:0000313" key="4">
    <source>
        <dbReference type="Proteomes" id="UP000585474"/>
    </source>
</evidence>
<evidence type="ECO:0000259" key="2">
    <source>
        <dbReference type="PROSITE" id="PS50846"/>
    </source>
</evidence>
<comment type="subcellular location">
    <subcellularLocation>
        <location evidence="1">Membrane</location>
        <topology evidence="1">Peripheral membrane protein</topology>
    </subcellularLocation>
</comment>
<sequence>METVELKVEMVGMHEKRVRKCLSKLKGIEKVEVDANCQKVVVTGYAHRNKILKAVRRGGLKADFWGKSNFHLSENEGIEGKTGGATGGVGFVGSALCFELLRRGAHQVRAIFLQTTSPGPTISSTTTSTAFEGITPANKMFKEHYVGQIVFFTLLRMACPEKKCSNMAVSMCSEEQWEAFQEEECKSLYLCNSSSCYPWIRRGETPPSDYKSCKVRLGYALLLFSKSEGGAWLGPCGESSRGHGCNHIILAREEMEKFGWAYNLCMAVFCNWNDFAICCCIWARLWTRVIDKRLQSLILSVYVGSKDGFHFYYSSSYW</sequence>
<name>A0A7J0GIC4_9ERIC</name>
<proteinExistence type="predicted"/>
<comment type="caution">
    <text evidence="3">The sequence shown here is derived from an EMBL/GenBank/DDBJ whole genome shotgun (WGS) entry which is preliminary data.</text>
</comment>
<protein>
    <submittedName>
        <fullName evidence="3">NAD(P)-binding Rossmann-fold superfamily protein</fullName>
    </submittedName>
</protein>
<dbReference type="Gene3D" id="3.30.70.100">
    <property type="match status" value="1"/>
</dbReference>
<accession>A0A7J0GIC4</accession>
<dbReference type="SUPFAM" id="SSF55008">
    <property type="entry name" value="HMA, heavy metal-associated domain"/>
    <property type="match status" value="1"/>
</dbReference>
<feature type="domain" description="HMA" evidence="2">
    <location>
        <begin position="1"/>
        <end position="63"/>
    </location>
</feature>
<reference evidence="3 4" key="1">
    <citation type="submission" date="2019-07" db="EMBL/GenBank/DDBJ databases">
        <title>De Novo Assembly of kiwifruit Actinidia rufa.</title>
        <authorList>
            <person name="Sugita-Konishi S."/>
            <person name="Sato K."/>
            <person name="Mori E."/>
            <person name="Abe Y."/>
            <person name="Kisaki G."/>
            <person name="Hamano K."/>
            <person name="Suezawa K."/>
            <person name="Otani M."/>
            <person name="Fukuda T."/>
            <person name="Manabe T."/>
            <person name="Gomi K."/>
            <person name="Tabuchi M."/>
            <person name="Akimitsu K."/>
            <person name="Kataoka I."/>
        </authorList>
    </citation>
    <scope>NUCLEOTIDE SEQUENCE [LARGE SCALE GENOMIC DNA]</scope>
    <source>
        <strain evidence="4">cv. Fuchu</strain>
    </source>
</reference>
<dbReference type="Pfam" id="PF00403">
    <property type="entry name" value="HMA"/>
    <property type="match status" value="1"/>
</dbReference>
<dbReference type="GO" id="GO:0009626">
    <property type="term" value="P:plant-type hypersensitive response"/>
    <property type="evidence" value="ECO:0007669"/>
    <property type="project" value="UniProtKB-KW"/>
</dbReference>
<dbReference type="AlphaFoldDB" id="A0A7J0GIC4"/>
<evidence type="ECO:0000313" key="3">
    <source>
        <dbReference type="EMBL" id="GFZ10559.1"/>
    </source>
</evidence>
<dbReference type="EMBL" id="BJWL01000021">
    <property type="protein sequence ID" value="GFZ10559.1"/>
    <property type="molecule type" value="Genomic_DNA"/>
</dbReference>
<organism evidence="3 4">
    <name type="scientific">Actinidia rufa</name>
    <dbReference type="NCBI Taxonomy" id="165716"/>
    <lineage>
        <taxon>Eukaryota</taxon>
        <taxon>Viridiplantae</taxon>
        <taxon>Streptophyta</taxon>
        <taxon>Embryophyta</taxon>
        <taxon>Tracheophyta</taxon>
        <taxon>Spermatophyta</taxon>
        <taxon>Magnoliopsida</taxon>
        <taxon>eudicotyledons</taxon>
        <taxon>Gunneridae</taxon>
        <taxon>Pentapetalae</taxon>
        <taxon>asterids</taxon>
        <taxon>Ericales</taxon>
        <taxon>Actinidiaceae</taxon>
        <taxon>Actinidia</taxon>
    </lineage>
</organism>
<dbReference type="Proteomes" id="UP000585474">
    <property type="component" value="Unassembled WGS sequence"/>
</dbReference>
<dbReference type="GO" id="GO:0016020">
    <property type="term" value="C:membrane"/>
    <property type="evidence" value="ECO:0007669"/>
    <property type="project" value="UniProtKB-SubCell"/>
</dbReference>
<dbReference type="InterPro" id="IPR006121">
    <property type="entry name" value="HMA_dom"/>
</dbReference>
<dbReference type="OrthoDB" id="689350at2759"/>
<gene>
    <name evidence="3" type="ORF">Acr_21g0011580</name>
</gene>
<dbReference type="PANTHER" id="PTHR47856">
    <property type="entry name" value="HEAVY METAL-ASSOCIATED ISOPRENYLATED PLANT PROTEIN 20-LIKE"/>
    <property type="match status" value="1"/>
</dbReference>
<dbReference type="GO" id="GO:0046872">
    <property type="term" value="F:metal ion binding"/>
    <property type="evidence" value="ECO:0007669"/>
    <property type="project" value="InterPro"/>
</dbReference>